<comment type="caution">
    <text evidence="2">The sequence shown here is derived from an EMBL/GenBank/DDBJ whole genome shotgun (WGS) entry which is preliminary data.</text>
</comment>
<dbReference type="PANTHER" id="PTHR44329">
    <property type="entry name" value="SERINE/THREONINE-PROTEIN KINASE TNNI3K-RELATED"/>
    <property type="match status" value="1"/>
</dbReference>
<dbReference type="AlphaFoldDB" id="A0A397W8K0"/>
<feature type="domain" description="Protein kinase" evidence="1">
    <location>
        <begin position="302"/>
        <end position="553"/>
    </location>
</feature>
<dbReference type="InterPro" id="IPR051681">
    <property type="entry name" value="Ser/Thr_Kinases-Pseudokinases"/>
</dbReference>
<dbReference type="GO" id="GO:0005524">
    <property type="term" value="F:ATP binding"/>
    <property type="evidence" value="ECO:0007669"/>
    <property type="project" value="InterPro"/>
</dbReference>
<keyword evidence="2" id="KW-0808">Transferase</keyword>
<reference evidence="2 3" key="1">
    <citation type="submission" date="2018-06" db="EMBL/GenBank/DDBJ databases">
        <title>Comparative genomics reveals the genomic features of Rhizophagus irregularis, R. cerebriforme, R. diaphanum and Gigaspora rosea, and their symbiotic lifestyle signature.</title>
        <authorList>
            <person name="Morin E."/>
            <person name="San Clemente H."/>
            <person name="Chen E.C.H."/>
            <person name="De La Providencia I."/>
            <person name="Hainaut M."/>
            <person name="Kuo A."/>
            <person name="Kohler A."/>
            <person name="Murat C."/>
            <person name="Tang N."/>
            <person name="Roy S."/>
            <person name="Loubradou J."/>
            <person name="Henrissat B."/>
            <person name="Grigoriev I.V."/>
            <person name="Corradi N."/>
            <person name="Roux C."/>
            <person name="Martin F.M."/>
        </authorList>
    </citation>
    <scope>NUCLEOTIDE SEQUENCE [LARGE SCALE GENOMIC DNA]</scope>
    <source>
        <strain evidence="2 3">DAOM 194757</strain>
    </source>
</reference>
<dbReference type="PROSITE" id="PS50011">
    <property type="entry name" value="PROTEIN_KINASE_DOM"/>
    <property type="match status" value="1"/>
</dbReference>
<dbReference type="InterPro" id="IPR001245">
    <property type="entry name" value="Ser-Thr/Tyr_kinase_cat_dom"/>
</dbReference>
<keyword evidence="3" id="KW-1185">Reference proteome</keyword>
<evidence type="ECO:0000313" key="3">
    <source>
        <dbReference type="Proteomes" id="UP000266673"/>
    </source>
</evidence>
<dbReference type="SUPFAM" id="SSF56112">
    <property type="entry name" value="Protein kinase-like (PK-like)"/>
    <property type="match status" value="1"/>
</dbReference>
<organism evidence="2 3">
    <name type="scientific">Gigaspora rosea</name>
    <dbReference type="NCBI Taxonomy" id="44941"/>
    <lineage>
        <taxon>Eukaryota</taxon>
        <taxon>Fungi</taxon>
        <taxon>Fungi incertae sedis</taxon>
        <taxon>Mucoromycota</taxon>
        <taxon>Glomeromycotina</taxon>
        <taxon>Glomeromycetes</taxon>
        <taxon>Diversisporales</taxon>
        <taxon>Gigasporaceae</taxon>
        <taxon>Gigaspora</taxon>
    </lineage>
</organism>
<protein>
    <submittedName>
        <fullName evidence="2">Kinase-like domain-containing protein</fullName>
    </submittedName>
</protein>
<evidence type="ECO:0000313" key="2">
    <source>
        <dbReference type="EMBL" id="RIB30421.1"/>
    </source>
</evidence>
<dbReference type="GO" id="GO:0004674">
    <property type="term" value="F:protein serine/threonine kinase activity"/>
    <property type="evidence" value="ECO:0007669"/>
    <property type="project" value="TreeGrafter"/>
</dbReference>
<sequence>MKWYEWVPFEKLDNILKVSEELSGPIFSATWKDGIRIIEGDHDNITRTRTRPCGVILETLDDSQLESFEVFEKHMQSYDNHELKIYGITRNSAINSYFVVIDKFYSNRNSCYGSCPDCKKYNNSDVWCLTCDTQKMTQGWSSENKDIDDCIKEFQIKATKYTDVIEWVPFNKLTVKDEGIEDKTKSKYEATWSEGIRIIGGDENKGYEQSRAPSYPVYLLLLSQTNASDFINQLGSKRDSKYRICDDCRRYRHSQLWCLSCDPHKEERPDIENDEISSLIVSFQHRAMSYEDVIEWIPFKNLVHIKELGKGGFGAVFSATWISGIRKLKNNEKSRVYLNKVAIKTLSSISEFKNHMDCRLKGISLDVYGLTQQADKYLMVYQYANKGNLHEYLRSNFGDLLWENKLKLLENISKDLALIHEAGYVHADFHSGNILLNQHIDEDLKSLKCYISNLGLSINKNSFDFLKYIPYVAPEILRGERQKTQVADIYGFGAIMSEMSTGQRPFDGHDFDDKLVTKICNGLRPEFACGTPDCYIGLARQCMNPDPDKRPTA</sequence>
<dbReference type="STRING" id="44941.A0A397W8K0"/>
<gene>
    <name evidence="2" type="ORF">C2G38_2026860</name>
</gene>
<dbReference type="Proteomes" id="UP000266673">
    <property type="component" value="Unassembled WGS sequence"/>
</dbReference>
<keyword evidence="2" id="KW-0418">Kinase</keyword>
<proteinExistence type="predicted"/>
<dbReference type="InterPro" id="IPR011009">
    <property type="entry name" value="Kinase-like_dom_sf"/>
</dbReference>
<accession>A0A397W8K0</accession>
<dbReference type="InterPro" id="IPR000719">
    <property type="entry name" value="Prot_kinase_dom"/>
</dbReference>
<dbReference type="EMBL" id="QKWP01000013">
    <property type="protein sequence ID" value="RIB30421.1"/>
    <property type="molecule type" value="Genomic_DNA"/>
</dbReference>
<evidence type="ECO:0000259" key="1">
    <source>
        <dbReference type="PROSITE" id="PS50011"/>
    </source>
</evidence>
<dbReference type="Gene3D" id="1.10.510.10">
    <property type="entry name" value="Transferase(Phosphotransferase) domain 1"/>
    <property type="match status" value="1"/>
</dbReference>
<dbReference type="Pfam" id="PF07714">
    <property type="entry name" value="PK_Tyr_Ser-Thr"/>
    <property type="match status" value="1"/>
</dbReference>
<name>A0A397W8K0_9GLOM</name>